<keyword evidence="10" id="KW-0418">Kinase</keyword>
<dbReference type="CDD" id="cd00082">
    <property type="entry name" value="HisKA"/>
    <property type="match status" value="1"/>
</dbReference>
<dbReference type="GO" id="GO:0016301">
    <property type="term" value="F:kinase activity"/>
    <property type="evidence" value="ECO:0007669"/>
    <property type="project" value="UniProtKB-KW"/>
</dbReference>
<reference evidence="10 11" key="1">
    <citation type="submission" date="2016-09" db="EMBL/GenBank/DDBJ databases">
        <title>Isolation, identification and antibiotic sensitivity analysis of bacterial pathogen from juvenile Hippocampus erectus with tail-rotted disease.</title>
        <authorList>
            <person name="Yang Q."/>
        </authorList>
    </citation>
    <scope>NUCLEOTIDE SEQUENCE [LARGE SCALE GENOMIC DNA]</scope>
    <source>
        <strain evidence="10 11">HM-10</strain>
    </source>
</reference>
<feature type="domain" description="Histidine kinase" evidence="8">
    <location>
        <begin position="383"/>
        <end position="604"/>
    </location>
</feature>
<dbReference type="CDD" id="cd16922">
    <property type="entry name" value="HATPase_EvgS-ArcB-TorS-like"/>
    <property type="match status" value="1"/>
</dbReference>
<keyword evidence="4" id="KW-0378">Hydrolase</keyword>
<sequence>MTKLSIKSRLALLTMMPIVVITWFALLQFSHTTQQVERLNLTVNNIHTLKTISDAANFVYRSVRERQHQKTDVLSVELELHQQEVQQFYNQFARNPNTRDFALEWKEEALNVFSSPLDEVVESGDIAYQMMALMLKSVNREYHQLESDDSQWTQDIIAHLAELSFWTQKEAWLTYTLAISGYTQPNRDTLIKVVDKQQESLDSFLLLGADSQQVFKLLDFFQSTRYRQNVQSRSQLIDGKMSQVELQFYLVDLDYRLQRLLLLIKGFSIQAEERLMSAVEYEKRELVIINVTVLLVVTLLCFLGGTTWFRVHSKLGAILHALRGRGERGSSAKITVDGNDEFTEFARQLNNIIEEQSLKTDELVKTRESAIAANRAKSVFLANMSHEIRTPLNGIIGMTEILSHSELDSHQQEILENIDTSSHSLLILLNDILDLSKIESGNLNLSLTEADIREVIYQSLILFHSKATSKNIELHVNLDESIPALVKADDHRIKQIITNLLSNAIKFTDDGYISVDVGYQRKSAGKGELHFKVTDTGIGIDESQLSNIFKPFTQEDDSITRQFGGTGLGLAICRQLVSMMGGELKAQSSKGYGSSFEFSVEVEIVSRQLWRSQVVKRGLLISDNYRYSPQLERECRLAGIELKGVDDAKGACDLKDDFDVVFYCYSLHQNINKDLEQLEARFPLEKVVVCQHHLFSTHISLDRVHALLTQPFLGKRFQAAISELAEIQLRKSQSLAEIAVNAQPLDQYVAGKHKRILIAEDNLMNQKIASFFLEKAGYDYLITSNGKEALDAITQGGEFDAILMDCMMPVMDGLTATEEIRRWEDKTKKHKTTIIALTASVLEEDIQKCFSAGMDAYLPKPYKSHQLFELFKELKLA</sequence>
<dbReference type="Pfam" id="PF02518">
    <property type="entry name" value="HATPase_c"/>
    <property type="match status" value="1"/>
</dbReference>
<evidence type="ECO:0000256" key="1">
    <source>
        <dbReference type="ARBA" id="ARBA00000085"/>
    </source>
</evidence>
<dbReference type="InterPro" id="IPR036097">
    <property type="entry name" value="HisK_dim/P_sf"/>
</dbReference>
<dbReference type="SUPFAM" id="SSF55874">
    <property type="entry name" value="ATPase domain of HSP90 chaperone/DNA topoisomerase II/histidine kinase"/>
    <property type="match status" value="1"/>
</dbReference>
<dbReference type="Gene3D" id="3.30.565.10">
    <property type="entry name" value="Histidine kinase-like ATPase, C-terminal domain"/>
    <property type="match status" value="1"/>
</dbReference>
<evidence type="ECO:0000313" key="11">
    <source>
        <dbReference type="Proteomes" id="UP000180133"/>
    </source>
</evidence>
<dbReference type="SMART" id="SM00387">
    <property type="entry name" value="HATPase_c"/>
    <property type="match status" value="1"/>
</dbReference>
<dbReference type="InterPro" id="IPR001789">
    <property type="entry name" value="Sig_transdc_resp-reg_receiver"/>
</dbReference>
<evidence type="ECO:0000256" key="4">
    <source>
        <dbReference type="ARBA" id="ARBA00022801"/>
    </source>
</evidence>
<dbReference type="SUPFAM" id="SSF47384">
    <property type="entry name" value="Homodimeric domain of signal transducing histidine kinase"/>
    <property type="match status" value="1"/>
</dbReference>
<evidence type="ECO:0000256" key="5">
    <source>
        <dbReference type="ARBA" id="ARBA00023012"/>
    </source>
</evidence>
<keyword evidence="11" id="KW-1185">Reference proteome</keyword>
<dbReference type="PROSITE" id="PS50110">
    <property type="entry name" value="RESPONSE_REGULATORY"/>
    <property type="match status" value="1"/>
</dbReference>
<dbReference type="EMBL" id="MKFT01000001">
    <property type="protein sequence ID" value="OHY96672.1"/>
    <property type="molecule type" value="Genomic_DNA"/>
</dbReference>
<protein>
    <recommendedName>
        <fullName evidence="2">histidine kinase</fullName>
        <ecNumber evidence="2">2.7.13.3</ecNumber>
    </recommendedName>
</protein>
<keyword evidence="10" id="KW-0808">Transferase</keyword>
<gene>
    <name evidence="10" type="ORF">BI375_01860</name>
</gene>
<feature type="domain" description="Response regulatory" evidence="9">
    <location>
        <begin position="755"/>
        <end position="875"/>
    </location>
</feature>
<dbReference type="RefSeq" id="WP_071234524.1">
    <property type="nucleotide sequence ID" value="NZ_CP174457.1"/>
</dbReference>
<feature type="transmembrane region" description="Helical" evidence="7">
    <location>
        <begin position="286"/>
        <end position="309"/>
    </location>
</feature>
<dbReference type="SMART" id="SM00448">
    <property type="entry name" value="REC"/>
    <property type="match status" value="1"/>
</dbReference>
<proteinExistence type="predicted"/>
<keyword evidence="7" id="KW-1133">Transmembrane helix</keyword>
<dbReference type="Gene3D" id="1.10.287.130">
    <property type="match status" value="1"/>
</dbReference>
<evidence type="ECO:0000256" key="3">
    <source>
        <dbReference type="ARBA" id="ARBA00022553"/>
    </source>
</evidence>
<dbReference type="PRINTS" id="PR00344">
    <property type="entry name" value="BCTRLSENSOR"/>
</dbReference>
<evidence type="ECO:0000256" key="7">
    <source>
        <dbReference type="SAM" id="Phobius"/>
    </source>
</evidence>
<dbReference type="PROSITE" id="PS50109">
    <property type="entry name" value="HIS_KIN"/>
    <property type="match status" value="1"/>
</dbReference>
<dbReference type="InterPro" id="IPR036890">
    <property type="entry name" value="HATPase_C_sf"/>
</dbReference>
<dbReference type="CDD" id="cd17546">
    <property type="entry name" value="REC_hyHK_CKI1_RcsC-like"/>
    <property type="match status" value="1"/>
</dbReference>
<dbReference type="InterPro" id="IPR005467">
    <property type="entry name" value="His_kinase_dom"/>
</dbReference>
<evidence type="ECO:0000256" key="2">
    <source>
        <dbReference type="ARBA" id="ARBA00012438"/>
    </source>
</evidence>
<dbReference type="PANTHER" id="PTHR45339">
    <property type="entry name" value="HYBRID SIGNAL TRANSDUCTION HISTIDINE KINASE J"/>
    <property type="match status" value="1"/>
</dbReference>
<name>A0ABX3DFL4_9VIBR</name>
<dbReference type="Gene3D" id="3.40.50.2300">
    <property type="match status" value="1"/>
</dbReference>
<keyword evidence="7" id="KW-0472">Membrane</keyword>
<dbReference type="SMART" id="SM00388">
    <property type="entry name" value="HisKA"/>
    <property type="match status" value="1"/>
</dbReference>
<keyword evidence="5" id="KW-0902">Two-component regulatory system</keyword>
<accession>A0ABX3DFL4</accession>
<dbReference type="InterPro" id="IPR003594">
    <property type="entry name" value="HATPase_dom"/>
</dbReference>
<evidence type="ECO:0000256" key="6">
    <source>
        <dbReference type="PROSITE-ProRule" id="PRU00169"/>
    </source>
</evidence>
<evidence type="ECO:0000259" key="8">
    <source>
        <dbReference type="PROSITE" id="PS50109"/>
    </source>
</evidence>
<feature type="transmembrane region" description="Helical" evidence="7">
    <location>
        <begin position="12"/>
        <end position="29"/>
    </location>
</feature>
<dbReference type="Pfam" id="PF00512">
    <property type="entry name" value="HisKA"/>
    <property type="match status" value="1"/>
</dbReference>
<feature type="modified residue" description="4-aspartylphosphate" evidence="6">
    <location>
        <position position="805"/>
    </location>
</feature>
<keyword evidence="7" id="KW-0812">Transmembrane</keyword>
<keyword evidence="3 6" id="KW-0597">Phosphoprotein</keyword>
<dbReference type="SUPFAM" id="SSF52172">
    <property type="entry name" value="CheY-like"/>
    <property type="match status" value="1"/>
</dbReference>
<evidence type="ECO:0000313" key="10">
    <source>
        <dbReference type="EMBL" id="OHY96672.1"/>
    </source>
</evidence>
<evidence type="ECO:0000259" key="9">
    <source>
        <dbReference type="PROSITE" id="PS50110"/>
    </source>
</evidence>
<dbReference type="EC" id="2.7.13.3" evidence="2"/>
<dbReference type="PANTHER" id="PTHR45339:SF1">
    <property type="entry name" value="HYBRID SIGNAL TRANSDUCTION HISTIDINE KINASE J"/>
    <property type="match status" value="1"/>
</dbReference>
<dbReference type="InterPro" id="IPR011006">
    <property type="entry name" value="CheY-like_superfamily"/>
</dbReference>
<organism evidence="10 11">
    <name type="scientific">Vibrio rotiferianus</name>
    <dbReference type="NCBI Taxonomy" id="190895"/>
    <lineage>
        <taxon>Bacteria</taxon>
        <taxon>Pseudomonadati</taxon>
        <taxon>Pseudomonadota</taxon>
        <taxon>Gammaproteobacteria</taxon>
        <taxon>Vibrionales</taxon>
        <taxon>Vibrionaceae</taxon>
        <taxon>Vibrio</taxon>
    </lineage>
</organism>
<comment type="catalytic activity">
    <reaction evidence="1">
        <text>ATP + protein L-histidine = ADP + protein N-phospho-L-histidine.</text>
        <dbReference type="EC" id="2.7.13.3"/>
    </reaction>
</comment>
<dbReference type="InterPro" id="IPR004358">
    <property type="entry name" value="Sig_transdc_His_kin-like_C"/>
</dbReference>
<dbReference type="InterPro" id="IPR003661">
    <property type="entry name" value="HisK_dim/P_dom"/>
</dbReference>
<dbReference type="Pfam" id="PF00072">
    <property type="entry name" value="Response_reg"/>
    <property type="match status" value="1"/>
</dbReference>
<dbReference type="Proteomes" id="UP000180133">
    <property type="component" value="Unassembled WGS sequence"/>
</dbReference>
<comment type="caution">
    <text evidence="10">The sequence shown here is derived from an EMBL/GenBank/DDBJ whole genome shotgun (WGS) entry which is preliminary data.</text>
</comment>